<dbReference type="CDD" id="cd03257">
    <property type="entry name" value="ABC_NikE_OppD_transporters"/>
    <property type="match status" value="2"/>
</dbReference>
<dbReference type="InterPro" id="IPR003593">
    <property type="entry name" value="AAA+_ATPase"/>
</dbReference>
<feature type="compositionally biased region" description="Basic and acidic residues" evidence="8">
    <location>
        <begin position="382"/>
        <end position="393"/>
    </location>
</feature>
<dbReference type="InterPro" id="IPR050388">
    <property type="entry name" value="ABC_Ni/Peptide_Import"/>
</dbReference>
<dbReference type="PROSITE" id="PS00211">
    <property type="entry name" value="ABC_TRANSPORTER_1"/>
    <property type="match status" value="1"/>
</dbReference>
<dbReference type="PANTHER" id="PTHR43297:SF2">
    <property type="entry name" value="DIPEPTIDE TRANSPORT ATP-BINDING PROTEIN DPPD"/>
    <property type="match status" value="1"/>
</dbReference>
<dbReference type="GO" id="GO:0005524">
    <property type="term" value="F:ATP binding"/>
    <property type="evidence" value="ECO:0007669"/>
    <property type="project" value="UniProtKB-KW"/>
</dbReference>
<evidence type="ECO:0000256" key="5">
    <source>
        <dbReference type="ARBA" id="ARBA00022741"/>
    </source>
</evidence>
<keyword evidence="3" id="KW-0813">Transport</keyword>
<dbReference type="InterPro" id="IPR027417">
    <property type="entry name" value="P-loop_NTPase"/>
</dbReference>
<dbReference type="Gene3D" id="3.40.50.300">
    <property type="entry name" value="P-loop containing nucleotide triphosphate hydrolases"/>
    <property type="match status" value="2"/>
</dbReference>
<dbReference type="Pfam" id="PF00005">
    <property type="entry name" value="ABC_tran"/>
    <property type="match status" value="2"/>
</dbReference>
<dbReference type="EMBL" id="JABAFY010000028">
    <property type="protein sequence ID" value="NME52502.1"/>
    <property type="molecule type" value="Genomic_DNA"/>
</dbReference>
<dbReference type="NCBIfam" id="TIGR01727">
    <property type="entry name" value="oligo_HPY"/>
    <property type="match status" value="1"/>
</dbReference>
<comment type="caution">
    <text evidence="10">The sequence shown here is derived from an EMBL/GenBank/DDBJ whole genome shotgun (WGS) entry which is preliminary data.</text>
</comment>
<organism evidence="10 11">
    <name type="scientific">Desulfovibrio piger</name>
    <dbReference type="NCBI Taxonomy" id="901"/>
    <lineage>
        <taxon>Bacteria</taxon>
        <taxon>Pseudomonadati</taxon>
        <taxon>Thermodesulfobacteriota</taxon>
        <taxon>Desulfovibrionia</taxon>
        <taxon>Desulfovibrionales</taxon>
        <taxon>Desulfovibrionaceae</taxon>
        <taxon>Desulfovibrio</taxon>
    </lineage>
</organism>
<comment type="subcellular location">
    <subcellularLocation>
        <location evidence="1">Cell inner membrane</location>
        <topology evidence="1">Peripheral membrane protein</topology>
    </subcellularLocation>
</comment>
<dbReference type="GO" id="GO:0015833">
    <property type="term" value="P:peptide transport"/>
    <property type="evidence" value="ECO:0007669"/>
    <property type="project" value="InterPro"/>
</dbReference>
<dbReference type="AlphaFoldDB" id="A0A848CB83"/>
<dbReference type="PANTHER" id="PTHR43297">
    <property type="entry name" value="OLIGOPEPTIDE TRANSPORT ATP-BINDING PROTEIN APPD"/>
    <property type="match status" value="1"/>
</dbReference>
<evidence type="ECO:0000256" key="7">
    <source>
        <dbReference type="ARBA" id="ARBA00023136"/>
    </source>
</evidence>
<dbReference type="PROSITE" id="PS50893">
    <property type="entry name" value="ABC_TRANSPORTER_2"/>
    <property type="match status" value="2"/>
</dbReference>
<accession>A0A848CB83</accession>
<dbReference type="InterPro" id="IPR017871">
    <property type="entry name" value="ABC_transporter-like_CS"/>
</dbReference>
<dbReference type="InterPro" id="IPR003439">
    <property type="entry name" value="ABC_transporter-like_ATP-bd"/>
</dbReference>
<evidence type="ECO:0000256" key="1">
    <source>
        <dbReference type="ARBA" id="ARBA00004417"/>
    </source>
</evidence>
<reference evidence="10 11" key="1">
    <citation type="submission" date="2020-04" db="EMBL/GenBank/DDBJ databases">
        <authorList>
            <person name="Hitch T.C.A."/>
            <person name="Wylensek D."/>
            <person name="Clavel T."/>
        </authorList>
    </citation>
    <scope>NUCLEOTIDE SEQUENCE [LARGE SCALE GENOMIC DNA]</scope>
    <source>
        <strain evidence="10 11">PG-251-APC-1</strain>
    </source>
</reference>
<dbReference type="NCBIfam" id="NF007739">
    <property type="entry name" value="PRK10419.1"/>
    <property type="match status" value="2"/>
</dbReference>
<keyword evidence="7" id="KW-0472">Membrane</keyword>
<name>A0A848CB83_9BACT</name>
<dbReference type="FunFam" id="3.40.50.300:FF:000016">
    <property type="entry name" value="Oligopeptide ABC transporter ATP-binding component"/>
    <property type="match status" value="1"/>
</dbReference>
<dbReference type="GO" id="GO:0005886">
    <property type="term" value="C:plasma membrane"/>
    <property type="evidence" value="ECO:0007669"/>
    <property type="project" value="UniProtKB-SubCell"/>
</dbReference>
<feature type="domain" description="ABC transporter" evidence="9">
    <location>
        <begin position="5"/>
        <end position="254"/>
    </location>
</feature>
<dbReference type="InterPro" id="IPR013563">
    <property type="entry name" value="Oligopep_ABC_C"/>
</dbReference>
<dbReference type="SUPFAM" id="SSF52540">
    <property type="entry name" value="P-loop containing nucleoside triphosphate hydrolases"/>
    <property type="match status" value="2"/>
</dbReference>
<evidence type="ECO:0000256" key="8">
    <source>
        <dbReference type="SAM" id="MobiDB-lite"/>
    </source>
</evidence>
<evidence type="ECO:0000256" key="2">
    <source>
        <dbReference type="ARBA" id="ARBA00005417"/>
    </source>
</evidence>
<dbReference type="Pfam" id="PF08352">
    <property type="entry name" value="oligo_HPY"/>
    <property type="match status" value="2"/>
</dbReference>
<feature type="domain" description="ABC transporter" evidence="9">
    <location>
        <begin position="397"/>
        <end position="642"/>
    </location>
</feature>
<evidence type="ECO:0000256" key="4">
    <source>
        <dbReference type="ARBA" id="ARBA00022475"/>
    </source>
</evidence>
<protein>
    <submittedName>
        <fullName evidence="10">ABC transporter ATP-binding protein</fullName>
    </submittedName>
</protein>
<feature type="region of interest" description="Disordered" evidence="8">
    <location>
        <begin position="371"/>
        <end position="393"/>
    </location>
</feature>
<comment type="similarity">
    <text evidence="2">Belongs to the ABC transporter superfamily.</text>
</comment>
<dbReference type="NCBIfam" id="NF008453">
    <property type="entry name" value="PRK11308.1"/>
    <property type="match status" value="2"/>
</dbReference>
<sequence>MTPLLQLEDLHITFATPAGQVQAVRGVDLELHAGETLAIVGESGCGKSVLCRSILRLLPDNARISGRILLEGRDIVPCSERQMRAVRGPQAAMLFQDPMASLNPTLPVGDQIMEALRRHRRMRPEQARQRALELLELVGIDDPEARMRLQPHYFSGGMRQRCVLAIALALGPRILLADEPTTALDVTVQARMLDLLRDVQRKTGVGIILVSHDLGVVARVADRVAVMYAGRLVETGSAADVFYDPRHPYTWGLLGALPALAVRSGQLRGIPGMPPSLLDPPPGDAFAERNAWAMKVDYQRMPPFFEVSPGHKAATWLLHPQAPKVEPPLHITPGRGSASLCWTDSAHALEMSDSRYAFGEGHQRLHDRLAAQQGTAAASTDGHTHGHPHDDDDRPLLELQDLRLHFRPGRGLTVRAVDGLDLAVRRGEMFGLVGESGCGKSTLARAVMGLYPPTTGRILFDGHDIHDQAPHLRQERQRQMQIIFQDSSAALNPHMRVEDIIAEPFVIQNVFRDARQRREEVVRLLGHVGLDAGFLDRYPAEISGGQRQRVAIARSVALEPRFIVADEPVASLDVSIQAQIMALFRHLRQGHDFTFLFIAHDLAMVRYLCDRVGVMRHGRLVELAPTEELFARPLHAYTRALLSAMPVPDPLFEQRKEILPCPDDESDGTWREVHPGHWLRG</sequence>
<keyword evidence="4" id="KW-1003">Cell membrane</keyword>
<dbReference type="RefSeq" id="WP_168935845.1">
    <property type="nucleotide sequence ID" value="NZ_CAUCYA010000081.1"/>
</dbReference>
<evidence type="ECO:0000259" key="9">
    <source>
        <dbReference type="PROSITE" id="PS50893"/>
    </source>
</evidence>
<dbReference type="SMART" id="SM00382">
    <property type="entry name" value="AAA"/>
    <property type="match status" value="2"/>
</dbReference>
<keyword evidence="5" id="KW-0547">Nucleotide-binding</keyword>
<evidence type="ECO:0000313" key="10">
    <source>
        <dbReference type="EMBL" id="NME52502.1"/>
    </source>
</evidence>
<dbReference type="GO" id="GO:0016887">
    <property type="term" value="F:ATP hydrolysis activity"/>
    <property type="evidence" value="ECO:0007669"/>
    <property type="project" value="InterPro"/>
</dbReference>
<keyword evidence="6 10" id="KW-0067">ATP-binding</keyword>
<evidence type="ECO:0000313" key="11">
    <source>
        <dbReference type="Proteomes" id="UP000522333"/>
    </source>
</evidence>
<proteinExistence type="inferred from homology"/>
<evidence type="ECO:0000256" key="6">
    <source>
        <dbReference type="ARBA" id="ARBA00022840"/>
    </source>
</evidence>
<gene>
    <name evidence="10" type="ORF">HF854_08180</name>
</gene>
<evidence type="ECO:0000256" key="3">
    <source>
        <dbReference type="ARBA" id="ARBA00022448"/>
    </source>
</evidence>
<dbReference type="Proteomes" id="UP000522333">
    <property type="component" value="Unassembled WGS sequence"/>
</dbReference>